<dbReference type="RefSeq" id="WP_022124974.1">
    <property type="nucleotide sequence ID" value="NZ_FR880877.1"/>
</dbReference>
<reference evidence="2" key="1">
    <citation type="submission" date="2012-11" db="EMBL/GenBank/DDBJ databases">
        <title>Dependencies among metagenomic species, viruses, plasmids and units of genetic variation.</title>
        <authorList>
            <person name="Nielsen H.B."/>
            <person name="Almeida M."/>
            <person name="Juncker A.S."/>
            <person name="Rasmussen S."/>
            <person name="Li J."/>
            <person name="Sunagawa S."/>
            <person name="Plichta D."/>
            <person name="Gautier L."/>
            <person name="Le Chatelier E."/>
            <person name="Peletier E."/>
            <person name="Bonde I."/>
            <person name="Nielsen T."/>
            <person name="Manichanh C."/>
            <person name="Arumugam M."/>
            <person name="Batto J."/>
            <person name="Santos M.B.Q.D."/>
            <person name="Blom N."/>
            <person name="Borruel N."/>
            <person name="Burgdorf K.S."/>
            <person name="Boumezbeur F."/>
            <person name="Casellas F."/>
            <person name="Dore J."/>
            <person name="Guarner F."/>
            <person name="Hansen T."/>
            <person name="Hildebrand F."/>
            <person name="Kaas R.S."/>
            <person name="Kennedy S."/>
            <person name="Kristiansen K."/>
            <person name="Kultima J.R."/>
            <person name="Leonard P."/>
            <person name="Levenez F."/>
            <person name="Lund O."/>
            <person name="Moumen B."/>
            <person name="Le Paslier D."/>
            <person name="Pons N."/>
            <person name="Pedersen O."/>
            <person name="Prifti E."/>
            <person name="Qin J."/>
            <person name="Raes J."/>
            <person name="Tap J."/>
            <person name="Tims S."/>
            <person name="Ussery D.W."/>
            <person name="Yamada T."/>
            <person name="MetaHit consortium"/>
            <person name="Renault P."/>
            <person name="Sicheritz-Ponten T."/>
            <person name="Bork P."/>
            <person name="Wang J."/>
            <person name="Brunak S."/>
            <person name="Ehrlich S.D."/>
        </authorList>
    </citation>
    <scope>NUCLEOTIDE SEQUENCE [LARGE SCALE GENOMIC DNA]</scope>
</reference>
<gene>
    <name evidence="2" type="ORF">BN509_00389</name>
</gene>
<dbReference type="EMBL" id="CBCJ010000190">
    <property type="protein sequence ID" value="CDA71997.1"/>
    <property type="molecule type" value="Genomic_DNA"/>
</dbReference>
<proteinExistence type="predicted"/>
<accession>R6D2X1</accession>
<evidence type="ECO:0000313" key="2">
    <source>
        <dbReference type="EMBL" id="CDA71997.1"/>
    </source>
</evidence>
<organism evidence="2 3">
    <name type="scientific">Phocaeicola coprocola CAG:162</name>
    <dbReference type="NCBI Taxonomy" id="1263040"/>
    <lineage>
        <taxon>Bacteria</taxon>
        <taxon>Pseudomonadati</taxon>
        <taxon>Bacteroidota</taxon>
        <taxon>Bacteroidia</taxon>
        <taxon>Bacteroidales</taxon>
        <taxon>Bacteroidaceae</taxon>
        <taxon>Phocaeicola</taxon>
    </lineage>
</organism>
<sequence>MKKWILLIWLFCVQLLAVHAENEYYTIFKVGSNICTPVTLKTPYGNYTIHTEITIPNSLSWFEAFDCEGKKIMDTGGKVSVGTGKPTVRIYYLTTLFPHADNETPRSDNESYTPSTRNSFSNPEWTEKTAEALVDLTEAKGWNHESHSIYLEAGYGFAYGNAGIRLKYISPVVFGLTASFGYNTQYKPERIDDKRKYSANYRY</sequence>
<evidence type="ECO:0000256" key="1">
    <source>
        <dbReference type="SAM" id="MobiDB-lite"/>
    </source>
</evidence>
<comment type="caution">
    <text evidence="2">The sequence shown here is derived from an EMBL/GenBank/DDBJ whole genome shotgun (WGS) entry which is preliminary data.</text>
</comment>
<feature type="compositionally biased region" description="Polar residues" evidence="1">
    <location>
        <begin position="110"/>
        <end position="124"/>
    </location>
</feature>
<feature type="region of interest" description="Disordered" evidence="1">
    <location>
        <begin position="102"/>
        <end position="124"/>
    </location>
</feature>
<dbReference type="AlphaFoldDB" id="R6D2X1"/>
<dbReference type="Proteomes" id="UP000018362">
    <property type="component" value="Unassembled WGS sequence"/>
</dbReference>
<evidence type="ECO:0000313" key="3">
    <source>
        <dbReference type="Proteomes" id="UP000018362"/>
    </source>
</evidence>
<protein>
    <submittedName>
        <fullName evidence="2">Uncharacterized protein</fullName>
    </submittedName>
</protein>
<name>R6D2X1_9BACT</name>